<evidence type="ECO:0000313" key="1">
    <source>
        <dbReference type="EMBL" id="WAQ80958.1"/>
    </source>
</evidence>
<protein>
    <submittedName>
        <fullName evidence="1">Uncharacterized protein</fullName>
    </submittedName>
</protein>
<dbReference type="Proteomes" id="UP001164743">
    <property type="component" value="Chromosome 1A"/>
</dbReference>
<dbReference type="GeneID" id="77806203"/>
<evidence type="ECO:0000313" key="2">
    <source>
        <dbReference type="Proteomes" id="UP001164743"/>
    </source>
</evidence>
<accession>A0ABY7C7U7</accession>
<organism evidence="1 2">
    <name type="scientific">Puccinia triticina</name>
    <dbReference type="NCBI Taxonomy" id="208348"/>
    <lineage>
        <taxon>Eukaryota</taxon>
        <taxon>Fungi</taxon>
        <taxon>Dikarya</taxon>
        <taxon>Basidiomycota</taxon>
        <taxon>Pucciniomycotina</taxon>
        <taxon>Pucciniomycetes</taxon>
        <taxon>Pucciniales</taxon>
        <taxon>Pucciniaceae</taxon>
        <taxon>Puccinia</taxon>
    </lineage>
</organism>
<gene>
    <name evidence="1" type="ORF">PtA15_1A296</name>
</gene>
<sequence length="80" mass="8780">MSVIPPTNSAKRSSLLYSLSKDASEFLPGLSDSRIDDLGGTEKIMRSKQKAPGQTGEQREDCWLFANAQAHEMVVLLTLI</sequence>
<dbReference type="RefSeq" id="XP_053016513.1">
    <property type="nucleotide sequence ID" value="XM_053165308.1"/>
</dbReference>
<reference evidence="1" key="1">
    <citation type="submission" date="2022-10" db="EMBL/GenBank/DDBJ databases">
        <title>Puccinia triticina Genome sequencing and assembly.</title>
        <authorList>
            <person name="Li C."/>
        </authorList>
    </citation>
    <scope>NUCLEOTIDE SEQUENCE</scope>
    <source>
        <strain evidence="1">Pt15</strain>
    </source>
</reference>
<proteinExistence type="predicted"/>
<name>A0ABY7C7U7_9BASI</name>
<keyword evidence="2" id="KW-1185">Reference proteome</keyword>
<dbReference type="EMBL" id="CP110421">
    <property type="protein sequence ID" value="WAQ80958.1"/>
    <property type="molecule type" value="Genomic_DNA"/>
</dbReference>